<dbReference type="AlphaFoldDB" id="A0A150KHE6"/>
<name>A0A150KHE6_HEYCO</name>
<evidence type="ECO:0000313" key="1">
    <source>
        <dbReference type="EMBL" id="KYC71925.1"/>
    </source>
</evidence>
<protein>
    <submittedName>
        <fullName evidence="1">Uncharacterized protein</fullName>
    </submittedName>
</protein>
<organism evidence="1 2">
    <name type="scientific">Heyndrickxia coagulans</name>
    <name type="common">Weizmannia coagulans</name>
    <dbReference type="NCBI Taxonomy" id="1398"/>
    <lineage>
        <taxon>Bacteria</taxon>
        <taxon>Bacillati</taxon>
        <taxon>Bacillota</taxon>
        <taxon>Bacilli</taxon>
        <taxon>Bacillales</taxon>
        <taxon>Bacillaceae</taxon>
        <taxon>Heyndrickxia</taxon>
    </lineage>
</organism>
<evidence type="ECO:0000313" key="2">
    <source>
        <dbReference type="Proteomes" id="UP000075304"/>
    </source>
</evidence>
<accession>A0A150KHE6</accession>
<sequence length="39" mass="4717">MAAKWEKMSREIREIRENPETLFHYNFSSCYNSSVLYGE</sequence>
<dbReference type="Proteomes" id="UP000075304">
    <property type="component" value="Unassembled WGS sequence"/>
</dbReference>
<dbReference type="EMBL" id="LQYI01000022">
    <property type="protein sequence ID" value="KYC71925.1"/>
    <property type="molecule type" value="Genomic_DNA"/>
</dbReference>
<proteinExistence type="predicted"/>
<comment type="caution">
    <text evidence="1">The sequence shown here is derived from an EMBL/GenBank/DDBJ whole genome shotgun (WGS) entry which is preliminary data.</text>
</comment>
<reference evidence="1 2" key="1">
    <citation type="submission" date="2016-01" db="EMBL/GenBank/DDBJ databases">
        <title>Genome Sequences of Twelve Sporeforming Bacillus Species Isolated from Foods.</title>
        <authorList>
            <person name="Berendsen E.M."/>
            <person name="Wells-Bennik M.H."/>
            <person name="Krawcyk A.O."/>
            <person name="De Jong A."/>
            <person name="Holsappel S."/>
            <person name="Eijlander R.T."/>
            <person name="Kuipers O.P."/>
        </authorList>
    </citation>
    <scope>NUCLEOTIDE SEQUENCE [LARGE SCALE GENOMIC DNA]</scope>
    <source>
        <strain evidence="1 2">B4099</strain>
    </source>
</reference>
<gene>
    <name evidence="1" type="ORF">B4099_0626</name>
</gene>